<dbReference type="PROSITE" id="PS50930">
    <property type="entry name" value="HTH_LYTTR"/>
    <property type="match status" value="1"/>
</dbReference>
<reference evidence="3 4" key="1">
    <citation type="submission" date="2023-05" db="EMBL/GenBank/DDBJ databases">
        <title>Flavobacterium sedimenti sp. nov., isolated from the sediment.</title>
        <authorList>
            <person name="Wu N."/>
        </authorList>
    </citation>
    <scope>NUCLEOTIDE SEQUENCE [LARGE SCALE GENOMIC DNA]</scope>
    <source>
        <strain evidence="3 4">YZ-48</strain>
    </source>
</reference>
<dbReference type="InterPro" id="IPR007492">
    <property type="entry name" value="LytTR_DNA-bd_dom"/>
</dbReference>
<keyword evidence="1" id="KW-0472">Membrane</keyword>
<dbReference type="SMART" id="SM00850">
    <property type="entry name" value="LytTR"/>
    <property type="match status" value="1"/>
</dbReference>
<dbReference type="RefSeq" id="WP_283238494.1">
    <property type="nucleotide sequence ID" value="NZ_JASGBP010000002.1"/>
</dbReference>
<gene>
    <name evidence="3" type="ORF">QHT84_05205</name>
</gene>
<dbReference type="Pfam" id="PF04397">
    <property type="entry name" value="LytTR"/>
    <property type="match status" value="1"/>
</dbReference>
<feature type="domain" description="HTH LytTR-type" evidence="2">
    <location>
        <begin position="167"/>
        <end position="271"/>
    </location>
</feature>
<proteinExistence type="predicted"/>
<dbReference type="PANTHER" id="PTHR37299:SF1">
    <property type="entry name" value="STAGE 0 SPORULATION PROTEIN A HOMOLOG"/>
    <property type="match status" value="1"/>
</dbReference>
<evidence type="ECO:0000313" key="3">
    <source>
        <dbReference type="EMBL" id="MDI9256808.1"/>
    </source>
</evidence>
<keyword evidence="4" id="KW-1185">Reference proteome</keyword>
<protein>
    <submittedName>
        <fullName evidence="3">LytTR family DNA-binding domain-containing protein</fullName>
    </submittedName>
</protein>
<comment type="caution">
    <text evidence="3">The sequence shown here is derived from an EMBL/GenBank/DDBJ whole genome shotgun (WGS) entry which is preliminary data.</text>
</comment>
<feature type="transmembrane region" description="Helical" evidence="1">
    <location>
        <begin position="20"/>
        <end position="40"/>
    </location>
</feature>
<sequence length="277" mass="32053">MTLLHKPFRLYPREWRILSLYGALFLLLVNVVLDYGYAIFKSTGYYVAESLLFSTFWLLYIPATVLLQRIYRMPVDSKLKVVLGMLVFGTHFCVYPALIYVLSRIFYYHTFAFWQTLAFGFTHYFISAALLYSFITFVIYITSPGYDSKSIECDADENTNQPLTSMLVSDSQNKSISILLSDIYYFSACTPYVGIHHPNKKYLNTNTLKSLSALLDGNRFVRIHKSYIVNVDKVIMCQSRLNGDYDITLTDGTILRVSRVYAKNFKTRFRVGQRVTV</sequence>
<keyword evidence="3" id="KW-0238">DNA-binding</keyword>
<feature type="transmembrane region" description="Helical" evidence="1">
    <location>
        <begin position="79"/>
        <end position="101"/>
    </location>
</feature>
<dbReference type="EMBL" id="JASGBP010000002">
    <property type="protein sequence ID" value="MDI9256808.1"/>
    <property type="molecule type" value="Genomic_DNA"/>
</dbReference>
<accession>A0ABT6XNZ5</accession>
<dbReference type="PANTHER" id="PTHR37299">
    <property type="entry name" value="TRANSCRIPTIONAL REGULATOR-RELATED"/>
    <property type="match status" value="1"/>
</dbReference>
<name>A0ABT6XNZ5_9FLAO</name>
<dbReference type="Gene3D" id="2.40.50.1020">
    <property type="entry name" value="LytTr DNA-binding domain"/>
    <property type="match status" value="1"/>
</dbReference>
<dbReference type="InterPro" id="IPR046947">
    <property type="entry name" value="LytR-like"/>
</dbReference>
<dbReference type="Proteomes" id="UP001230035">
    <property type="component" value="Unassembled WGS sequence"/>
</dbReference>
<feature type="transmembrane region" description="Helical" evidence="1">
    <location>
        <begin position="121"/>
        <end position="141"/>
    </location>
</feature>
<organism evidence="3 4">
    <name type="scientific">Flavobacterium sedimenticola</name>
    <dbReference type="NCBI Taxonomy" id="3043286"/>
    <lineage>
        <taxon>Bacteria</taxon>
        <taxon>Pseudomonadati</taxon>
        <taxon>Bacteroidota</taxon>
        <taxon>Flavobacteriia</taxon>
        <taxon>Flavobacteriales</taxon>
        <taxon>Flavobacteriaceae</taxon>
        <taxon>Flavobacterium</taxon>
    </lineage>
</organism>
<evidence type="ECO:0000313" key="4">
    <source>
        <dbReference type="Proteomes" id="UP001230035"/>
    </source>
</evidence>
<keyword evidence="1" id="KW-1133">Transmembrane helix</keyword>
<keyword evidence="1" id="KW-0812">Transmembrane</keyword>
<evidence type="ECO:0000256" key="1">
    <source>
        <dbReference type="SAM" id="Phobius"/>
    </source>
</evidence>
<dbReference type="GO" id="GO:0003677">
    <property type="term" value="F:DNA binding"/>
    <property type="evidence" value="ECO:0007669"/>
    <property type="project" value="UniProtKB-KW"/>
</dbReference>
<feature type="transmembrane region" description="Helical" evidence="1">
    <location>
        <begin position="46"/>
        <end position="67"/>
    </location>
</feature>
<evidence type="ECO:0000259" key="2">
    <source>
        <dbReference type="PROSITE" id="PS50930"/>
    </source>
</evidence>